<evidence type="ECO:0000313" key="3">
    <source>
        <dbReference type="Proteomes" id="UP001529369"/>
    </source>
</evidence>
<proteinExistence type="predicted"/>
<evidence type="ECO:0000313" key="2">
    <source>
        <dbReference type="EMBL" id="MDN3566987.1"/>
    </source>
</evidence>
<keyword evidence="2" id="KW-0489">Methyltransferase</keyword>
<name>A0ABT8AB00_9PROT</name>
<dbReference type="EC" id="2.1.-.-" evidence="2"/>
<dbReference type="GO" id="GO:0032259">
    <property type="term" value="P:methylation"/>
    <property type="evidence" value="ECO:0007669"/>
    <property type="project" value="UniProtKB-KW"/>
</dbReference>
<reference evidence="3" key="1">
    <citation type="journal article" date="2019" name="Int. J. Syst. Evol. Microbiol.">
        <title>The Global Catalogue of Microorganisms (GCM) 10K type strain sequencing project: providing services to taxonomists for standard genome sequencing and annotation.</title>
        <authorList>
            <consortium name="The Broad Institute Genomics Platform"/>
            <consortium name="The Broad Institute Genome Sequencing Center for Infectious Disease"/>
            <person name="Wu L."/>
            <person name="Ma J."/>
        </authorList>
    </citation>
    <scope>NUCLEOTIDE SEQUENCE [LARGE SCALE GENOMIC DNA]</scope>
    <source>
        <strain evidence="3">CECT 7131</strain>
    </source>
</reference>
<sequence length="328" mass="35202">MIHMPLQAVPPPALPQASAPPDPRGLMDLALTRLQAGEPAGPVVDALAEGLGWLRATAAPASWQRVIAAVRAHPLLALLHENPLARRSYRKPRGYAGDAPMLDMLYLGEAALENEPMTPLGLALFRRDLAAPAALAARERIGHMAAQIDQMAEARRAPHVLALGAGHLREAALSRALRAGRIGRFVALDQDAASLAVVQVEHAARGIETLHRSPKATFDGTLPRGGFDLVYAVTLYDDLTDRLAHTVTAACFALLRPGGRLVVANADRNLAEAGYHEACFDWVRFQRDAAGVMRLAHGIPAAEVAACRILPDLRPEGHYLEIRRRGGA</sequence>
<keyword evidence="3" id="KW-1185">Reference proteome</keyword>
<gene>
    <name evidence="2" type="ORF">QWZ14_21625</name>
</gene>
<feature type="compositionally biased region" description="Pro residues" evidence="1">
    <location>
        <begin position="8"/>
        <end position="22"/>
    </location>
</feature>
<comment type="caution">
    <text evidence="2">The sequence shown here is derived from an EMBL/GenBank/DDBJ whole genome shotgun (WGS) entry which is preliminary data.</text>
</comment>
<dbReference type="EMBL" id="JAUFPN010000184">
    <property type="protein sequence ID" value="MDN3566987.1"/>
    <property type="molecule type" value="Genomic_DNA"/>
</dbReference>
<evidence type="ECO:0000256" key="1">
    <source>
        <dbReference type="SAM" id="MobiDB-lite"/>
    </source>
</evidence>
<dbReference type="CDD" id="cd02440">
    <property type="entry name" value="AdoMet_MTases"/>
    <property type="match status" value="1"/>
</dbReference>
<dbReference type="Proteomes" id="UP001529369">
    <property type="component" value="Unassembled WGS sequence"/>
</dbReference>
<dbReference type="RefSeq" id="WP_290318981.1">
    <property type="nucleotide sequence ID" value="NZ_JAUFPN010000184.1"/>
</dbReference>
<feature type="region of interest" description="Disordered" evidence="1">
    <location>
        <begin position="1"/>
        <end position="22"/>
    </location>
</feature>
<protein>
    <submittedName>
        <fullName evidence="2">Class I SAM-dependent methyltransferase</fullName>
        <ecNumber evidence="2">2.1.-.-</ecNumber>
    </submittedName>
</protein>
<dbReference type="SUPFAM" id="SSF53335">
    <property type="entry name" value="S-adenosyl-L-methionine-dependent methyltransferases"/>
    <property type="match status" value="1"/>
</dbReference>
<accession>A0ABT8AB00</accession>
<organism evidence="2 3">
    <name type="scientific">Paeniroseomonas aquatica</name>
    <dbReference type="NCBI Taxonomy" id="373043"/>
    <lineage>
        <taxon>Bacteria</taxon>
        <taxon>Pseudomonadati</taxon>
        <taxon>Pseudomonadota</taxon>
        <taxon>Alphaproteobacteria</taxon>
        <taxon>Acetobacterales</taxon>
        <taxon>Acetobacteraceae</taxon>
        <taxon>Paeniroseomonas</taxon>
    </lineage>
</organism>
<keyword evidence="2" id="KW-0808">Transferase</keyword>
<dbReference type="InterPro" id="IPR029063">
    <property type="entry name" value="SAM-dependent_MTases_sf"/>
</dbReference>
<dbReference type="GO" id="GO:0008168">
    <property type="term" value="F:methyltransferase activity"/>
    <property type="evidence" value="ECO:0007669"/>
    <property type="project" value="UniProtKB-KW"/>
</dbReference>
<dbReference type="Gene3D" id="3.40.50.150">
    <property type="entry name" value="Vaccinia Virus protein VP39"/>
    <property type="match status" value="1"/>
</dbReference>